<dbReference type="Proteomes" id="UP000653644">
    <property type="component" value="Unassembled WGS sequence"/>
</dbReference>
<sequence length="2182" mass="234850">MNSSGIPRSPAGRGAGLRHRWSRRIAATTGLALLSGLLTPVAFAADTHPLGRPHLQPPHATKVSPFTAKVNKKAAAELKKAKEADQAAVARARHDQQRTVTWPKAGKATLTLPDKGIAKAAPGSLPVTLTAPGKGKPASSVHVEVLDQKTATTLGVRGVVLKLTGPTTGGTARLGIDYSAFASAYGGDWAGRLQLTRLPDCALKDPAAAKCHKRLPLDSVNNRKRDSISAPVSLTPDAQPMLLALAAGTTSGSGSYKATPLSASSTWEAGGSSGSFTWSYPLRVPPAAAGPQPDLSISYDSGAVDGQTANSNNQGSQIGTGFDLTSSYIERKYGSCDDDGQDGKYDLCWKYDNASLVLNGKATELVKDDEKGTWRLKDDDASTVTHSTGADNDDEGTSGLDGQGEYWTVVTGDGTKYVFGLNKLDGAGTDDRTNSVWTVPVFGDDPVEPGYTAGDTFAERAKNQAWRWNLDYVEDTHGNASSYWYTAEHNNYDKLGDDNTGTDYVRGGYLKEIRYGQRAGALFSASPAASDKVVFTYDERCLASGTGCDSLTEDTRDNWPDVPFDAICKNDDKCTGNVGPSFFTRKRLTTITTSAWNAAAATPAFEQVDVWSLQQTYLDPGDTGDSTDQSLWLDEIRHTGKRGTDLALDPVKFDHVMLPNRVDGQADDILPLNKPRLKTVTSEAGAATIVTYMEADCTAAGTKPKLDENTKRCYPVYWSPNGEKDPQLDWFQKYPVSSVSTTDPKGGSVAVQHSYQYTGGGAWHYDEDPMTPAKERTWSIWRGYQQVTHLTGISTGTQSRQTTVYLRGMNSDRVLGSDGKTPDPDQRKTVTVSGIKAGAITDSEQYAGFTRESVTYDGATEVGGTISEPWSKRTATQHKSYADTEAYYVRTAATHARTNITSKLTPYDRVHTVKTTYDDYGMPETVEDEGDDAVTGDEKCTRTWYARNDDKGINSLASRTRTVAATCATADTALDLPTDSTRSGDVISDTAVVYDDTAATTWGASQKPTMGDTTWAGRAKGYGTDDTPVWQKVAKTTYDTLGRPKTVTDTNDAPVSTTTYTPVDSGPLTSTTVEDAKTYKTTTNLDFATGATLKVTDPNNNVTESEYDSLGRITKLWLPNQLRLLSKIPNYVYDYHVTSSAMSWVSTGSLSSNGSGYNTTYEFYDSLLRSRQVQTPTPQGGRLISLTEYDTRGLAVSQHADIWDNTSLPNSTPQEISGGQAPIQTDTTYDGAERPKRAVTKVHGVTRWTTDTTYTGDTIATTAPAGGQATAVVTNALGQTTQRREYAGPAPTGTDFTTTDYTYTPAGQQKTITGPDQTKWSYTYDLFGRQVTATDPDKGKSTMAYNDLDQVVSTTPNDDASKKLLYEYDVLGRKTGMWQTDKSDANKLAAWSFDQLRKGQLDTATRYDGGAISTGRAYTEKVTGYDAMYHVTGSDLLLSDTEPLVKDGYVANKLSFTTGYNLDGSVSQYSAPAIGGLPSEGVSYKFNALGQQTSATGTTGYLLAASFTPQGDLKQLALGKDATDTAKKAYLNYDYEEGTRRLTRSYVTDDVHGYMPQELKFTQDDAGNVTSIFDATTQGGTTKPDYQCFAYDGNRRMTEAWTPKTADCATSGRTTTNIDGAAPYWTSYTYTTAGQRKTETQHTTTGDKATTYTYNDTTKDNKPHTLDNIAGARTGTYTYDNSGNTISRPGPTAQQTLTWNTEGDLTKLTESTKETGYLYDANGELLIRRAKGDGETILYLGAGTELHLTVKGTTKTLSGTRYYTANGQTIAVRTATSGVSGTKLSFLAADHHGTSSIALDSTTYAVTKRYTTPFGAPRGTKPTSWPDDKAFLGKPADDATGLTHVGAREYDPSTAQFISVDPVLAPDQHQSLNGYSYAGNSPITQSDPSGLCFGDACGVGVPKGRVVFDDDKPGEIITDGPVDPGNSDAGYCHHGSCGRTHYNNSGTASTGSSGSVLHTTDSGTGAVAGPSDSDQNTGGGMTGAGHGGGDLVGNTVLGLVANAPYLAEYLNVFDSDCWHGGPGAPGCDYGEQFDRWAEKKGYNPSGDAYQVPSVLAAIFLHNENGGIPRRKPASLGTSVRSNYRATFFKAYPNLKGKVWVHHAVERQVLKEYPGLFTSNELNSLENLRGVPNAVNRDLHLSRIRILWNGFYKTHPNPTRQDVLDYATFIDDFVGGEFTPRVR</sequence>
<feature type="compositionally biased region" description="Polar residues" evidence="1">
    <location>
        <begin position="1047"/>
        <end position="1069"/>
    </location>
</feature>
<comment type="caution">
    <text evidence="2">The sequence shown here is derived from an EMBL/GenBank/DDBJ whole genome shotgun (WGS) entry which is preliminary data.</text>
</comment>
<dbReference type="RefSeq" id="WP_229917992.1">
    <property type="nucleotide sequence ID" value="NZ_BMVN01000074.1"/>
</dbReference>
<feature type="region of interest" description="Disordered" evidence="1">
    <location>
        <begin position="1045"/>
        <end position="1069"/>
    </location>
</feature>
<feature type="region of interest" description="Disordered" evidence="1">
    <location>
        <begin position="1948"/>
        <end position="1985"/>
    </location>
</feature>
<protein>
    <recommendedName>
        <fullName evidence="4">Type IV secretion protein Rhs</fullName>
    </recommendedName>
</protein>
<evidence type="ECO:0000256" key="1">
    <source>
        <dbReference type="SAM" id="MobiDB-lite"/>
    </source>
</evidence>
<dbReference type="InterPro" id="IPR050708">
    <property type="entry name" value="T6SS_VgrG/RHS"/>
</dbReference>
<evidence type="ECO:0008006" key="4">
    <source>
        <dbReference type="Google" id="ProtNLM"/>
    </source>
</evidence>
<feature type="region of interest" description="Disordered" evidence="1">
    <location>
        <begin position="380"/>
        <end position="403"/>
    </location>
</feature>
<dbReference type="Pfam" id="PF05593">
    <property type="entry name" value="RHS_repeat"/>
    <property type="match status" value="1"/>
</dbReference>
<evidence type="ECO:0000313" key="2">
    <source>
        <dbReference type="EMBL" id="GHA70444.1"/>
    </source>
</evidence>
<organism evidence="2 3">
    <name type="scientific">Streptomyces canarius</name>
    <dbReference type="NCBI Taxonomy" id="285453"/>
    <lineage>
        <taxon>Bacteria</taxon>
        <taxon>Bacillati</taxon>
        <taxon>Actinomycetota</taxon>
        <taxon>Actinomycetes</taxon>
        <taxon>Kitasatosporales</taxon>
        <taxon>Streptomycetaceae</taxon>
        <taxon>Streptomyces</taxon>
    </lineage>
</organism>
<dbReference type="InterPro" id="IPR022385">
    <property type="entry name" value="Rhs_assc_core"/>
</dbReference>
<evidence type="ECO:0000313" key="3">
    <source>
        <dbReference type="Proteomes" id="UP000653644"/>
    </source>
</evidence>
<proteinExistence type="predicted"/>
<accession>A0ABQ3DFJ6</accession>
<dbReference type="Gene3D" id="2.180.10.10">
    <property type="entry name" value="RHS repeat-associated core"/>
    <property type="match status" value="1"/>
</dbReference>
<keyword evidence="3" id="KW-1185">Reference proteome</keyword>
<name>A0ABQ3DFJ6_9ACTN</name>
<dbReference type="InterPro" id="IPR031325">
    <property type="entry name" value="RHS_repeat"/>
</dbReference>
<dbReference type="EMBL" id="BMVN01000074">
    <property type="protein sequence ID" value="GHA70444.1"/>
    <property type="molecule type" value="Genomic_DNA"/>
</dbReference>
<dbReference type="NCBIfam" id="TIGR03696">
    <property type="entry name" value="Rhs_assc_core"/>
    <property type="match status" value="1"/>
</dbReference>
<reference evidence="3" key="1">
    <citation type="journal article" date="2019" name="Int. J. Syst. Evol. Microbiol.">
        <title>The Global Catalogue of Microorganisms (GCM) 10K type strain sequencing project: providing services to taxonomists for standard genome sequencing and annotation.</title>
        <authorList>
            <consortium name="The Broad Institute Genomics Platform"/>
            <consortium name="The Broad Institute Genome Sequencing Center for Infectious Disease"/>
            <person name="Wu L."/>
            <person name="Ma J."/>
        </authorList>
    </citation>
    <scope>NUCLEOTIDE SEQUENCE [LARGE SCALE GENOMIC DNA]</scope>
    <source>
        <strain evidence="3">JCM 4733</strain>
    </source>
</reference>
<gene>
    <name evidence="2" type="ORF">GCM10010345_87230</name>
</gene>
<dbReference type="PANTHER" id="PTHR32305">
    <property type="match status" value="1"/>
</dbReference>
<dbReference type="PANTHER" id="PTHR32305:SF17">
    <property type="entry name" value="TRNA NUCLEASE WAPA"/>
    <property type="match status" value="1"/>
</dbReference>